<dbReference type="PROSITE" id="PS50871">
    <property type="entry name" value="C1Q"/>
    <property type="match status" value="1"/>
</dbReference>
<keyword evidence="5" id="KW-1185">Reference proteome</keyword>
<reference evidence="6" key="1">
    <citation type="submission" date="2025-08" db="UniProtKB">
        <authorList>
            <consortium name="RefSeq"/>
        </authorList>
    </citation>
    <scope>IDENTIFICATION</scope>
    <source>
        <tissue evidence="6">Whole sample</tissue>
    </source>
</reference>
<dbReference type="AlphaFoldDB" id="A0A8B8AVK4"/>
<evidence type="ECO:0000259" key="4">
    <source>
        <dbReference type="PROSITE" id="PS50871"/>
    </source>
</evidence>
<sequence>MQLTLFFVAIHVLISTVLSSHDDLISLKNNVLKLEHDLARQRTINREIRKGLYQTRKSRAANCSASPIVFQARLASTIYPLGANQIIAYDSIVTNEGNAYDTLTGMFEATVTGLYQFMATMWSAEGQNVDFQMIYNGNEVCAGRTTTTNQSMGICSAILQIPTGGRVFVRHKGTGGNYALGGNYAEFAGHLIM</sequence>
<dbReference type="PRINTS" id="PR00007">
    <property type="entry name" value="COMPLEMNTC1Q"/>
</dbReference>
<dbReference type="SUPFAM" id="SSF49842">
    <property type="entry name" value="TNF-like"/>
    <property type="match status" value="1"/>
</dbReference>
<dbReference type="InterPro" id="IPR008983">
    <property type="entry name" value="Tumour_necrosis_fac-like_dom"/>
</dbReference>
<organism evidence="5 6">
    <name type="scientific">Crassostrea virginica</name>
    <name type="common">Eastern oyster</name>
    <dbReference type="NCBI Taxonomy" id="6565"/>
    <lineage>
        <taxon>Eukaryota</taxon>
        <taxon>Metazoa</taxon>
        <taxon>Spiralia</taxon>
        <taxon>Lophotrochozoa</taxon>
        <taxon>Mollusca</taxon>
        <taxon>Bivalvia</taxon>
        <taxon>Autobranchia</taxon>
        <taxon>Pteriomorphia</taxon>
        <taxon>Ostreida</taxon>
        <taxon>Ostreoidea</taxon>
        <taxon>Ostreidae</taxon>
        <taxon>Crassostrea</taxon>
    </lineage>
</organism>
<dbReference type="GO" id="GO:0005581">
    <property type="term" value="C:collagen trimer"/>
    <property type="evidence" value="ECO:0007669"/>
    <property type="project" value="UniProtKB-KW"/>
</dbReference>
<evidence type="ECO:0000313" key="6">
    <source>
        <dbReference type="RefSeq" id="XP_022294723.1"/>
    </source>
</evidence>
<evidence type="ECO:0000256" key="2">
    <source>
        <dbReference type="ARBA" id="ARBA00022525"/>
    </source>
</evidence>
<keyword evidence="3" id="KW-0732">Signal</keyword>
<dbReference type="InterPro" id="IPR050392">
    <property type="entry name" value="Collagen/C1q_domain"/>
</dbReference>
<accession>A0A8B8AVK4</accession>
<dbReference type="Proteomes" id="UP000694844">
    <property type="component" value="Chromosome 7"/>
</dbReference>
<dbReference type="SMART" id="SM00110">
    <property type="entry name" value="C1Q"/>
    <property type="match status" value="1"/>
</dbReference>
<feature type="chain" id="PRO_5034280873" evidence="3">
    <location>
        <begin position="20"/>
        <end position="193"/>
    </location>
</feature>
<dbReference type="KEGG" id="cvn:111104854"/>
<proteinExistence type="predicted"/>
<gene>
    <name evidence="6" type="primary">LOC111104854</name>
</gene>
<feature type="domain" description="C1q" evidence="4">
    <location>
        <begin position="63"/>
        <end position="193"/>
    </location>
</feature>
<dbReference type="InterPro" id="IPR001073">
    <property type="entry name" value="C1q_dom"/>
</dbReference>
<evidence type="ECO:0000256" key="1">
    <source>
        <dbReference type="ARBA" id="ARBA00004613"/>
    </source>
</evidence>
<name>A0A8B8AVK4_CRAVI</name>
<protein>
    <submittedName>
        <fullName evidence="6">Complement C1q tumor necrosis factor-related protein 3-like</fullName>
    </submittedName>
</protein>
<dbReference type="PANTHER" id="PTHR15427:SF33">
    <property type="entry name" value="COLLAGEN IV NC1 DOMAIN-CONTAINING PROTEIN"/>
    <property type="match status" value="1"/>
</dbReference>
<dbReference type="PANTHER" id="PTHR15427">
    <property type="entry name" value="EMILIN ELASTIN MICROFIBRIL INTERFACE-LOCATED PROTEIN ELASTIN MICROFIBRIL INTERFACER"/>
    <property type="match status" value="1"/>
</dbReference>
<evidence type="ECO:0000313" key="5">
    <source>
        <dbReference type="Proteomes" id="UP000694844"/>
    </source>
</evidence>
<dbReference type="RefSeq" id="XP_022294723.1">
    <property type="nucleotide sequence ID" value="XM_022439015.1"/>
</dbReference>
<dbReference type="Gene3D" id="2.60.120.40">
    <property type="match status" value="1"/>
</dbReference>
<keyword evidence="2" id="KW-0964">Secreted</keyword>
<dbReference type="GeneID" id="111104854"/>
<evidence type="ECO:0000256" key="3">
    <source>
        <dbReference type="SAM" id="SignalP"/>
    </source>
</evidence>
<dbReference type="Pfam" id="PF00386">
    <property type="entry name" value="C1q"/>
    <property type="match status" value="1"/>
</dbReference>
<comment type="subcellular location">
    <subcellularLocation>
        <location evidence="1">Secreted</location>
    </subcellularLocation>
</comment>
<dbReference type="OrthoDB" id="6051432at2759"/>
<feature type="signal peptide" evidence="3">
    <location>
        <begin position="1"/>
        <end position="19"/>
    </location>
</feature>